<dbReference type="GO" id="GO:0006886">
    <property type="term" value="P:intracellular protein transport"/>
    <property type="evidence" value="ECO:0007669"/>
    <property type="project" value="UniProtKB-UniRule"/>
</dbReference>
<dbReference type="Gene3D" id="2.130.10.110">
    <property type="entry name" value="Clathrin heavy-chain terminal domain"/>
    <property type="match status" value="1"/>
</dbReference>
<dbReference type="PANTHER" id="PTHR10292:SF1">
    <property type="entry name" value="CLATHRIN HEAVY CHAIN"/>
    <property type="match status" value="1"/>
</dbReference>
<feature type="repeat" description="CHCR" evidence="7">
    <location>
        <begin position="702"/>
        <end position="844"/>
    </location>
</feature>
<evidence type="ECO:0000256" key="3">
    <source>
        <dbReference type="ARBA" id="ARBA00023136"/>
    </source>
</evidence>
<dbReference type="InterPro" id="IPR016341">
    <property type="entry name" value="Clathrin_heavy_chain"/>
</dbReference>
<keyword evidence="4 6" id="KW-0168">Coated pit</keyword>
<dbReference type="EMBL" id="LPNM01000011">
    <property type="protein sequence ID" value="OEJ80721.1"/>
    <property type="molecule type" value="Genomic_DNA"/>
</dbReference>
<dbReference type="Gene3D" id="1.25.40.10">
    <property type="entry name" value="Tetratricopeptide repeat domain"/>
    <property type="match status" value="3"/>
</dbReference>
<dbReference type="InterPro" id="IPR000547">
    <property type="entry name" value="Clathrin_H-chain/VPS_repeat"/>
</dbReference>
<reference evidence="10" key="1">
    <citation type="journal article" date="2016" name="Genome Announc.">
        <title>Genome sequences of three species of Hanseniaspora isolated from spontaneous wine fermentations.</title>
        <authorList>
            <person name="Sternes P.R."/>
            <person name="Lee D."/>
            <person name="Kutyna D.R."/>
            <person name="Borneman A.R."/>
        </authorList>
    </citation>
    <scope>NUCLEOTIDE SEQUENCE [LARGE SCALE GENOMIC DNA]</scope>
    <source>
        <strain evidence="10">AWRI3579</strain>
    </source>
</reference>
<comment type="similarity">
    <text evidence="1 6">Belongs to the clathrin heavy chain family.</text>
</comment>
<feature type="repeat" description="CHCR" evidence="7">
    <location>
        <begin position="851"/>
        <end position="990"/>
    </location>
</feature>
<dbReference type="InterPro" id="IPR016025">
    <property type="entry name" value="Clathrin_H-chain_N"/>
</dbReference>
<dbReference type="GO" id="GO:0032051">
    <property type="term" value="F:clathrin light chain binding"/>
    <property type="evidence" value="ECO:0007669"/>
    <property type="project" value="InterPro"/>
</dbReference>
<proteinExistence type="inferred from homology"/>
<comment type="subcellular location">
    <subcellularLocation>
        <location evidence="6">Cytoplasmic vesicle membrane</location>
        <topology evidence="6">Peripheral membrane protein</topology>
        <orientation evidence="6">Cytoplasmic side</orientation>
    </subcellularLocation>
    <subcellularLocation>
        <location evidence="6">Membrane</location>
        <location evidence="6">Coated pit</location>
        <topology evidence="6">Peripheral membrane protein</topology>
        <orientation evidence="6">Cytoplasmic side</orientation>
    </subcellularLocation>
</comment>
<comment type="caution">
    <text evidence="9">The sequence shown here is derived from an EMBL/GenBank/DDBJ whole genome shotgun (WGS) entry which is preliminary data.</text>
</comment>
<evidence type="ECO:0000256" key="6">
    <source>
        <dbReference type="PIRNR" id="PIRNR002290"/>
    </source>
</evidence>
<accession>A0A1E5R1E3</accession>
<dbReference type="PANTHER" id="PTHR10292">
    <property type="entry name" value="CLATHRIN HEAVY CHAIN RELATED"/>
    <property type="match status" value="1"/>
</dbReference>
<evidence type="ECO:0000256" key="5">
    <source>
        <dbReference type="ARBA" id="ARBA00023329"/>
    </source>
</evidence>
<dbReference type="FunFam" id="1.25.40.10:FF:000001">
    <property type="entry name" value="Clathrin heavy chain"/>
    <property type="match status" value="1"/>
</dbReference>
<dbReference type="InterPro" id="IPR011990">
    <property type="entry name" value="TPR-like_helical_dom_sf"/>
</dbReference>
<dbReference type="GO" id="GO:0005198">
    <property type="term" value="F:structural molecule activity"/>
    <property type="evidence" value="ECO:0007669"/>
    <property type="project" value="InterPro"/>
</dbReference>
<keyword evidence="3 6" id="KW-0472">Membrane</keyword>
<dbReference type="PROSITE" id="PS50236">
    <property type="entry name" value="CHCR"/>
    <property type="match status" value="7"/>
</dbReference>
<comment type="function">
    <text evidence="6">Clathrin is the major protein of the polyhedral coat of coated pits and vesicles.</text>
</comment>
<dbReference type="FunFam" id="1.25.40.10:FF:000002">
    <property type="entry name" value="Clathrin heavy chain"/>
    <property type="match status" value="1"/>
</dbReference>
<dbReference type="Pfam" id="PF09268">
    <property type="entry name" value="Clathrin-link"/>
    <property type="match status" value="1"/>
</dbReference>
<dbReference type="GO" id="GO:0006895">
    <property type="term" value="P:Golgi to endosome transport"/>
    <property type="evidence" value="ECO:0007669"/>
    <property type="project" value="TreeGrafter"/>
</dbReference>
<evidence type="ECO:0000259" key="8">
    <source>
        <dbReference type="Pfam" id="PF09268"/>
    </source>
</evidence>
<dbReference type="GO" id="GO:0030479">
    <property type="term" value="C:actin cortical patch"/>
    <property type="evidence" value="ECO:0007669"/>
    <property type="project" value="TreeGrafter"/>
</dbReference>
<evidence type="ECO:0000313" key="9">
    <source>
        <dbReference type="EMBL" id="OEJ80721.1"/>
    </source>
</evidence>
<gene>
    <name evidence="9" type="ORF">AWRI3579_g4321</name>
</gene>
<dbReference type="InterPro" id="IPR055358">
    <property type="entry name" value="CHCR"/>
</dbReference>
<sequence length="1658" mass="189564">MSDLPIDFTELADLQSLGISSNFFDFKSTTFESDKYVLCKESLQDGTQNTVSIVDLSNNNEIVKKNMGGDNAIMHPSEMIISIRANGIIVQIFNLNTKEKLKSFQMDEPIVFWKWLNNEKIGIITTNSIHVLNVFDNNPMGKPTRMTARHETLNNAQIIDFNCNENADWFALVGISQNTENKIVGKIQLYSSKRNISQAIDGHVAQFAKIHLDGNPTTNFNQVFITANRSYTEGNNLLKIIEIDHDASLTPTSFVKKQQDIFFPPDATNDFPLSVKVSEKYGVIYLLTKFGFIHLYELETCTNLFVNRISGDSVFTTTNYNNNSGIACINKRGQVLAVEISTSQIVSYILEKLGNVELALKIASRGNLPGAESLFTKQFDQLIATGDYTQAAKVAASSNILRTPETINKLKNLPVSNANAISPILIYFSTLLENNKLNKFETLELTKPLLQQDRKNLFEKWLKEDKLECSEELGDIVKPFDLTLSLACYLRSQSHLKVLNCLVELQQFDKIIPYCEKYQFKPNFTSLISQLILTSPDKASEFAVSLLNNSPPIELDLETVADLFFKNNQIQQGTSFLLDALKQDLPEFGHLETKVLEVNLLHAPQVADAILNNQMFHHYDKHTIASLSEKAGLYQRALENYSDLKDYKRCIVHVNSLPMDWILGFFGTLNVNDSLSLLRVMMESAQQPTTGNNTLQIIIQIATKFSELFGSATLIKFFEEYKSDEGLYYYLSSIVNLTDDKDVVYKYIQAAAHLKNYKEVERIVRDNNVYDGEKVKNFLKDSSLEDQLPLIIVCDKFNYIHELVLYLYKQQNFKFIEIYVQQVNPSKTPQVVAALLDVDCDEKFIQSLLSSVVSTGVVPVNQLCDEVEKRNKLKILLPFCESLLHSNVQDVAIYNTLAKIYIDSNNSPETFLKENDQYDPVNVGKYCEKRDPYLAYIAYEKGGCDEDLIRITNENQMFKYQARYLLHKSDSQLWNSVLSSENEFRKSLIDSVISVGIPELTDPEPISIVVHSFMANDLKTELIELLEKIILEASPFSENSALQSLLMLSAIRYEPAKVVNYIDKLDKYDPAEIAPMCVENGLLEEAFKIYDQNEMFDKAMKVLVEDIMSLDRGYDYAEKIDQKALWSQLGEAQLNGLRITEAIQSYIKAEDPSNFEHVIDIAEHSDKLEELVDYLKMARKSLKETKIDGTMILCYSELNKLNEVETFLQNSNVADLEEVGDKLYEKKNYKAAKLCYQSVSNYSKLATTLVRLDDFQQAVDTARKASNIKVWKQVSDACIDEKEFRLAQVCGLNLIVHAEELNDLVEKYESLGYFEELISLFEQGLGLERAHMGMFTELAILYTKYNPAKTFEHLKLFWSRINIPKVIRAVEATHLWPELIFLYAHYDEWDNAALTVIEKSTDNFDHLYFKEIIVKVSNLEIYYKAINFYVKEHPSLLVDLLTVLIPRLDIPRTIRLFQKSDNLPLIKPFLINVLPKNISIVNQAYHELLVEEGDYVSLRDAVESYDKFDQLELAKQLEDHELIFFKKIAASLYSRNKKWIRSLAILKEEKLWRDAIQTAVMSQSSEIVEELLSYFIDTGNREAFVALLYTGYHLVRYDYVLEEAWLNGLTDFIKPYEISVKKEQFDAVKKLQEKLSSTQISDENDGESPLLLANGSAY</sequence>
<dbReference type="OrthoDB" id="2113814at2759"/>
<dbReference type="GO" id="GO:0071439">
    <property type="term" value="C:clathrin complex"/>
    <property type="evidence" value="ECO:0007669"/>
    <property type="project" value="InterPro"/>
</dbReference>
<keyword evidence="5 6" id="KW-0968">Cytoplasmic vesicle</keyword>
<dbReference type="SUPFAM" id="SSF48371">
    <property type="entry name" value="ARM repeat"/>
    <property type="match status" value="6"/>
</dbReference>
<dbReference type="STRING" id="56408.A0A1E5R1E3"/>
<evidence type="ECO:0000313" key="10">
    <source>
        <dbReference type="Proteomes" id="UP000095728"/>
    </source>
</evidence>
<evidence type="ECO:0000256" key="4">
    <source>
        <dbReference type="ARBA" id="ARBA00023176"/>
    </source>
</evidence>
<feature type="domain" description="Clathrin heavy chain linker core motif" evidence="8">
    <location>
        <begin position="344"/>
        <end position="365"/>
    </location>
</feature>
<dbReference type="PIRSF" id="PIRSF002290">
    <property type="entry name" value="Clathrin_H_chain"/>
    <property type="match status" value="1"/>
</dbReference>
<feature type="repeat" description="CHCR" evidence="7">
    <location>
        <begin position="1146"/>
        <end position="1287"/>
    </location>
</feature>
<name>A0A1E5R1E3_9ASCO</name>
<protein>
    <recommendedName>
        <fullName evidence="6">Clathrin heavy chain</fullName>
    </recommendedName>
</protein>
<dbReference type="Proteomes" id="UP000095728">
    <property type="component" value="Unassembled WGS sequence"/>
</dbReference>
<dbReference type="Pfam" id="PF13838">
    <property type="entry name" value="Clathrin_H_link"/>
    <property type="match status" value="1"/>
</dbReference>
<dbReference type="GO" id="GO:0030132">
    <property type="term" value="C:clathrin coat of coated pit"/>
    <property type="evidence" value="ECO:0007669"/>
    <property type="project" value="InterPro"/>
</dbReference>
<dbReference type="GO" id="GO:0030130">
    <property type="term" value="C:clathrin coat of trans-Golgi network vesicle"/>
    <property type="evidence" value="ECO:0007669"/>
    <property type="project" value="InterPro"/>
</dbReference>
<organism evidence="9 10">
    <name type="scientific">Hanseniaspora osmophila</name>
    <dbReference type="NCBI Taxonomy" id="56408"/>
    <lineage>
        <taxon>Eukaryota</taxon>
        <taxon>Fungi</taxon>
        <taxon>Dikarya</taxon>
        <taxon>Ascomycota</taxon>
        <taxon>Saccharomycotina</taxon>
        <taxon>Saccharomycetes</taxon>
        <taxon>Saccharomycodales</taxon>
        <taxon>Saccharomycodaceae</taxon>
        <taxon>Hanseniaspora</taxon>
    </lineage>
</organism>
<dbReference type="InterPro" id="IPR016024">
    <property type="entry name" value="ARM-type_fold"/>
</dbReference>
<feature type="repeat" description="CHCR" evidence="7">
    <location>
        <begin position="997"/>
        <end position="1142"/>
    </location>
</feature>
<dbReference type="InterPro" id="IPR015348">
    <property type="entry name" value="Clathrin_H-chain_linker_core"/>
</dbReference>
<dbReference type="FunFam" id="1.25.40.10:FF:000082">
    <property type="entry name" value="Clathrin heavy chain"/>
    <property type="match status" value="1"/>
</dbReference>
<evidence type="ECO:0000256" key="1">
    <source>
        <dbReference type="ARBA" id="ARBA00009535"/>
    </source>
</evidence>
<feature type="repeat" description="CHCR" evidence="7">
    <location>
        <begin position="548"/>
        <end position="697"/>
    </location>
</feature>
<feature type="repeat" description="CHCR" evidence="7">
    <location>
        <begin position="1441"/>
        <end position="1584"/>
    </location>
</feature>
<evidence type="ECO:0000256" key="2">
    <source>
        <dbReference type="ARBA" id="ARBA00022737"/>
    </source>
</evidence>
<dbReference type="Pfam" id="PF00637">
    <property type="entry name" value="Clathrin"/>
    <property type="match status" value="7"/>
</dbReference>
<keyword evidence="10" id="KW-1185">Reference proteome</keyword>
<feature type="repeat" description="CHCR" evidence="7">
    <location>
        <begin position="1292"/>
        <end position="1438"/>
    </location>
</feature>
<dbReference type="Gene3D" id="1.25.40.730">
    <property type="match status" value="1"/>
</dbReference>
<dbReference type="GO" id="GO:0006898">
    <property type="term" value="P:receptor-mediated endocytosis"/>
    <property type="evidence" value="ECO:0007669"/>
    <property type="project" value="TreeGrafter"/>
</dbReference>
<keyword evidence="2" id="KW-0677">Repeat</keyword>
<evidence type="ECO:0000256" key="7">
    <source>
        <dbReference type="PROSITE-ProRule" id="PRU01006"/>
    </source>
</evidence>
<dbReference type="SUPFAM" id="SSF50989">
    <property type="entry name" value="Clathrin heavy-chain terminal domain"/>
    <property type="match status" value="1"/>
</dbReference>
<dbReference type="FunCoup" id="A0A1E5R1E3">
    <property type="interactions" value="1286"/>
</dbReference>
<dbReference type="FunFam" id="2.130.10.110:FF:000003">
    <property type="entry name" value="Clathrin heavy chain"/>
    <property type="match status" value="1"/>
</dbReference>
<dbReference type="InParanoid" id="A0A1E5R1E3"/>
<dbReference type="SMART" id="SM00299">
    <property type="entry name" value="CLH"/>
    <property type="match status" value="7"/>
</dbReference>
<dbReference type="GO" id="GO:0005829">
    <property type="term" value="C:cytosol"/>
    <property type="evidence" value="ECO:0007669"/>
    <property type="project" value="GOC"/>
</dbReference>